<evidence type="ECO:0000259" key="1">
    <source>
        <dbReference type="Pfam" id="PF20703"/>
    </source>
</evidence>
<dbReference type="GO" id="GO:0007166">
    <property type="term" value="P:cell surface receptor signaling pathway"/>
    <property type="evidence" value="ECO:0007669"/>
    <property type="project" value="InterPro"/>
</dbReference>
<reference evidence="2" key="1">
    <citation type="submission" date="2023-03" db="EMBL/GenBank/DDBJ databases">
        <title>Massive genome expansion in bonnet fungi (Mycena s.s.) driven by repeated elements and novel gene families across ecological guilds.</title>
        <authorList>
            <consortium name="Lawrence Berkeley National Laboratory"/>
            <person name="Harder C.B."/>
            <person name="Miyauchi S."/>
            <person name="Viragh M."/>
            <person name="Kuo A."/>
            <person name="Thoen E."/>
            <person name="Andreopoulos B."/>
            <person name="Lu D."/>
            <person name="Skrede I."/>
            <person name="Drula E."/>
            <person name="Henrissat B."/>
            <person name="Morin E."/>
            <person name="Kohler A."/>
            <person name="Barry K."/>
            <person name="LaButti K."/>
            <person name="Morin E."/>
            <person name="Salamov A."/>
            <person name="Lipzen A."/>
            <person name="Mereny Z."/>
            <person name="Hegedus B."/>
            <person name="Baldrian P."/>
            <person name="Stursova M."/>
            <person name="Weitz H."/>
            <person name="Taylor A."/>
            <person name="Grigoriev I.V."/>
            <person name="Nagy L.G."/>
            <person name="Martin F."/>
            <person name="Kauserud H."/>
        </authorList>
    </citation>
    <scope>NUCLEOTIDE SEQUENCE</scope>
    <source>
        <strain evidence="2">CBHHK002</strain>
    </source>
</reference>
<evidence type="ECO:0000313" key="3">
    <source>
        <dbReference type="Proteomes" id="UP001218218"/>
    </source>
</evidence>
<gene>
    <name evidence="2" type="ORF">DFH08DRAFT_967986</name>
</gene>
<dbReference type="PRINTS" id="PR00364">
    <property type="entry name" value="DISEASERSIST"/>
</dbReference>
<keyword evidence="3" id="KW-1185">Reference proteome</keyword>
<feature type="domain" description="Novel STAND NTPase 1" evidence="1">
    <location>
        <begin position="184"/>
        <end position="321"/>
    </location>
</feature>
<accession>A0AAD6ZL26</accession>
<dbReference type="Gene3D" id="3.40.50.300">
    <property type="entry name" value="P-loop containing nucleotide triphosphate hydrolases"/>
    <property type="match status" value="1"/>
</dbReference>
<sequence>MMPPSSAEIDSLLEYTRIAARTLQEVAGADAPFLKAVSDATLLVIPLVQDVKANKERCVRMIENIHQLLCTLTVLSLDSGSMTPLVLDDIGSLARILHKFYACLRSQQELGRIRRFFKQTEITAQLEACEAELQSVLDSFEVQSRAISSMAVTDLCAQAAQRHQEILELLATHSISQSSDAGSLIFHGRESELEEVISALMQQPARIAILGTGGIGKTALALATLHHPSIEQKYPQRHFVSCESASSGMELVSIVGAYLGLEPSRQLSRAIIQHFSDSGPAILILDNMETPWEPVSTRTNVEEFLSLLTDISHLALLVTMRGAERPGKVKWTRPFLPPLEPVSASASRQTFVDVVDEPTTDEESALVELIELTGNLPLAVQLMANVASFEGYLGALARWKTENTALLSDGYDKRSNLEKSLAISLTSPRIKSNPHALDLLSLLSLLPDGISEAELHSSRVPLPAVSQCRATLLQTSLAFIVDGRVKALSPIRDYMRSELLKVWDAYYGLSPKDLVTQLISHLGNIQSLFLNSITTEGLAQPDVGYGILNFERLSGIMLKGATPLLEYLPGIINSSHDHHLKWRYIRACVEGIPGHPMSATDVDALTNEGTQYFIHANDPEGQAGVYLTLSSHYDRVGDVHKCLEFNKLGMDLATKINHPRYQVRALLKRALIESTLGKYHESIMHLREGQKLARVTGRVNEECSSVADEAIPLCRLGKFTEALECAAQGHELLVKSGLEGSDIELGFLDRKAEIHFQKTEYTEARRLTERVVRMTGRHCSPYFHANAVRTLAQIDIITGVEDSVILQTLIAARELARELRWPHALVMCDISQCELDIRSGNGAKAYTSLKCLVTNTELDAEVMFLTLESLGELSHGLCGVEETFGWATTYFAFARKTQDLGHTYQALRYLGDTFLAQGDEETALNVFQTVLDGSTKMDVHRRRADCMSRIGDILLRRDDLVRAKEMWETARPLFVRSSRAKDATTVESKLAQLVDKEPTAGANQ</sequence>
<dbReference type="SUPFAM" id="SSF52540">
    <property type="entry name" value="P-loop containing nucleoside triphosphate hydrolases"/>
    <property type="match status" value="1"/>
</dbReference>
<protein>
    <recommendedName>
        <fullName evidence="1">Novel STAND NTPase 1 domain-containing protein</fullName>
    </recommendedName>
</protein>
<dbReference type="InterPro" id="IPR059179">
    <property type="entry name" value="MLKL-like_MCAfunc"/>
</dbReference>
<name>A0AAD6ZL26_9AGAR</name>
<evidence type="ECO:0000313" key="2">
    <source>
        <dbReference type="EMBL" id="KAJ7327568.1"/>
    </source>
</evidence>
<dbReference type="InterPro" id="IPR049052">
    <property type="entry name" value="nSTAND1"/>
</dbReference>
<dbReference type="CDD" id="cd21037">
    <property type="entry name" value="MLKL_NTD"/>
    <property type="match status" value="1"/>
</dbReference>
<comment type="caution">
    <text evidence="2">The sequence shown here is derived from an EMBL/GenBank/DDBJ whole genome shotgun (WGS) entry which is preliminary data.</text>
</comment>
<dbReference type="Proteomes" id="UP001218218">
    <property type="component" value="Unassembled WGS sequence"/>
</dbReference>
<dbReference type="PANTHER" id="PTHR47691:SF3">
    <property type="entry name" value="HTH-TYPE TRANSCRIPTIONAL REGULATOR RV0890C-RELATED"/>
    <property type="match status" value="1"/>
</dbReference>
<organism evidence="2 3">
    <name type="scientific">Mycena albidolilacea</name>
    <dbReference type="NCBI Taxonomy" id="1033008"/>
    <lineage>
        <taxon>Eukaryota</taxon>
        <taxon>Fungi</taxon>
        <taxon>Dikarya</taxon>
        <taxon>Basidiomycota</taxon>
        <taxon>Agaricomycotina</taxon>
        <taxon>Agaricomycetes</taxon>
        <taxon>Agaricomycetidae</taxon>
        <taxon>Agaricales</taxon>
        <taxon>Marasmiineae</taxon>
        <taxon>Mycenaceae</taxon>
        <taxon>Mycena</taxon>
    </lineage>
</organism>
<dbReference type="AlphaFoldDB" id="A0AAD6ZL26"/>
<dbReference type="PANTHER" id="PTHR47691">
    <property type="entry name" value="REGULATOR-RELATED"/>
    <property type="match status" value="1"/>
</dbReference>
<dbReference type="Gene3D" id="1.25.40.10">
    <property type="entry name" value="Tetratricopeptide repeat domain"/>
    <property type="match status" value="2"/>
</dbReference>
<dbReference type="SUPFAM" id="SSF48452">
    <property type="entry name" value="TPR-like"/>
    <property type="match status" value="2"/>
</dbReference>
<dbReference type="Gene3D" id="1.20.930.20">
    <property type="entry name" value="Adaptor protein Cbl, N-terminal domain"/>
    <property type="match status" value="1"/>
</dbReference>
<proteinExistence type="predicted"/>
<dbReference type="InterPro" id="IPR036537">
    <property type="entry name" value="Adaptor_Cbl_N_dom_sf"/>
</dbReference>
<dbReference type="Pfam" id="PF20703">
    <property type="entry name" value="nSTAND1"/>
    <property type="match status" value="1"/>
</dbReference>
<dbReference type="InterPro" id="IPR027417">
    <property type="entry name" value="P-loop_NTPase"/>
</dbReference>
<dbReference type="InterPro" id="IPR011990">
    <property type="entry name" value="TPR-like_helical_dom_sf"/>
</dbReference>
<dbReference type="EMBL" id="JARIHO010000041">
    <property type="protein sequence ID" value="KAJ7327568.1"/>
    <property type="molecule type" value="Genomic_DNA"/>
</dbReference>